<dbReference type="STRING" id="1397108.IMCC12053_617"/>
<dbReference type="AlphaFoldDB" id="A0A0N7HI91"/>
<evidence type="ECO:0000313" key="2">
    <source>
        <dbReference type="Proteomes" id="UP000064920"/>
    </source>
</evidence>
<dbReference type="KEGG" id="cmar:IMCC12053_617"/>
<accession>A0A0N7HI91</accession>
<dbReference type="Proteomes" id="UP000064920">
    <property type="component" value="Chromosome"/>
</dbReference>
<reference evidence="1 2" key="1">
    <citation type="submission" date="2015-05" db="EMBL/GenBank/DDBJ databases">
        <authorList>
            <person name="Wang D.B."/>
            <person name="Wang M."/>
        </authorList>
    </citation>
    <scope>NUCLEOTIDE SEQUENCE [LARGE SCALE GENOMIC DNA]</scope>
    <source>
        <strain evidence="1 2">IMCC 12053</strain>
    </source>
</reference>
<dbReference type="OrthoDB" id="9777291at2"/>
<keyword evidence="2" id="KW-1185">Reference proteome</keyword>
<dbReference type="InterPro" id="IPR027417">
    <property type="entry name" value="P-loop_NTPase"/>
</dbReference>
<name>A0A0N7HI91_9RHOB</name>
<sequence length="290" mass="32578">MSYTTGDEWHNCTAKRVILFGMSGLGKTHVSNMLRDTKAWYHYSVDYRIATRYLGETIDDNLKAEAMKSPFLRAQLLSDSIFIKSNVTFNNLAPVSHYLGKPGNPDLGGIPIAEFKRRQAQFRAAEEAALLDTGHFISRAADLYEYPHFVGDTGGSICEWVDATDPNDPILTALSKHALLVWIEGSDAHTEELVRRFDRAPKPMAYQPEFLDAIWTEYLSQKGIDEADVNPDDFIRYTYARALAHRQPRYKAMADNWGVTIRAEDVAHAQTPDAFCNLIGAALDRRASAT</sequence>
<evidence type="ECO:0000313" key="1">
    <source>
        <dbReference type="EMBL" id="ALI54565.1"/>
    </source>
</evidence>
<dbReference type="PATRIC" id="fig|1397108.4.peg.637"/>
<proteinExistence type="predicted"/>
<gene>
    <name evidence="1" type="ORF">IMCC12053_617</name>
</gene>
<dbReference type="RefSeq" id="WP_062215595.1">
    <property type="nucleotide sequence ID" value="NZ_CP012023.1"/>
</dbReference>
<protein>
    <submittedName>
        <fullName evidence="1">ATPase of the AAA+ class</fullName>
    </submittedName>
</protein>
<dbReference type="Gene3D" id="3.40.50.300">
    <property type="entry name" value="P-loop containing nucleotide triphosphate hydrolases"/>
    <property type="match status" value="2"/>
</dbReference>
<dbReference type="EMBL" id="CP012023">
    <property type="protein sequence ID" value="ALI54565.1"/>
    <property type="molecule type" value="Genomic_DNA"/>
</dbReference>
<organism evidence="1 2">
    <name type="scientific">Celeribacter marinus</name>
    <dbReference type="NCBI Taxonomy" id="1397108"/>
    <lineage>
        <taxon>Bacteria</taxon>
        <taxon>Pseudomonadati</taxon>
        <taxon>Pseudomonadota</taxon>
        <taxon>Alphaproteobacteria</taxon>
        <taxon>Rhodobacterales</taxon>
        <taxon>Roseobacteraceae</taxon>
        <taxon>Celeribacter</taxon>
    </lineage>
</organism>
<dbReference type="SUPFAM" id="SSF52540">
    <property type="entry name" value="P-loop containing nucleoside triphosphate hydrolases"/>
    <property type="match status" value="1"/>
</dbReference>